<dbReference type="Pfam" id="PF02108">
    <property type="entry name" value="FliH"/>
    <property type="match status" value="1"/>
</dbReference>
<evidence type="ECO:0000313" key="9">
    <source>
        <dbReference type="EMBL" id="MBB3193680.1"/>
    </source>
</evidence>
<evidence type="ECO:0000256" key="1">
    <source>
        <dbReference type="ARBA" id="ARBA00004496"/>
    </source>
</evidence>
<evidence type="ECO:0000259" key="8">
    <source>
        <dbReference type="Pfam" id="PF02108"/>
    </source>
</evidence>
<dbReference type="PANTHER" id="PTHR34982">
    <property type="entry name" value="YOP PROTEINS TRANSLOCATION PROTEIN L"/>
    <property type="match status" value="1"/>
</dbReference>
<gene>
    <name evidence="9" type="ORF">FHS28_001045</name>
</gene>
<name>A0ABR6GNI6_9BURK</name>
<comment type="subcellular location">
    <subcellularLocation>
        <location evidence="1">Cytoplasm</location>
    </subcellularLocation>
</comment>
<protein>
    <recommendedName>
        <fullName evidence="6">Type 3 secretion system stator protein</fullName>
    </recommendedName>
</protein>
<comment type="caution">
    <text evidence="9">The sequence shown here is derived from an EMBL/GenBank/DDBJ whole genome shotgun (WGS) entry which is preliminary data.</text>
</comment>
<dbReference type="InterPro" id="IPR012842">
    <property type="entry name" value="T3SS_SctL/SctL2"/>
</dbReference>
<keyword evidence="7" id="KW-0175">Coiled coil</keyword>
<dbReference type="NCBIfam" id="TIGR02499">
    <property type="entry name" value="HrpE_YscL_not"/>
    <property type="match status" value="1"/>
</dbReference>
<evidence type="ECO:0000256" key="3">
    <source>
        <dbReference type="ARBA" id="ARBA00022490"/>
    </source>
</evidence>
<proteinExistence type="inferred from homology"/>
<dbReference type="PANTHER" id="PTHR34982:SF4">
    <property type="entry name" value="TYPE 3 SECRETION SYSTEM STATOR PROTEIN"/>
    <property type="match status" value="1"/>
</dbReference>
<keyword evidence="3" id="KW-0963">Cytoplasm</keyword>
<dbReference type="EMBL" id="JACHXO010000001">
    <property type="protein sequence ID" value="MBB3193680.1"/>
    <property type="molecule type" value="Genomic_DNA"/>
</dbReference>
<dbReference type="RefSeq" id="WP_088448760.1">
    <property type="nucleotide sequence ID" value="NZ_JACHXO010000001.1"/>
</dbReference>
<evidence type="ECO:0000256" key="4">
    <source>
        <dbReference type="ARBA" id="ARBA00022927"/>
    </source>
</evidence>
<evidence type="ECO:0000256" key="2">
    <source>
        <dbReference type="ARBA" id="ARBA00022448"/>
    </source>
</evidence>
<dbReference type="CDD" id="cd06503">
    <property type="entry name" value="ATP-synt_Fo_b"/>
    <property type="match status" value="1"/>
</dbReference>
<keyword evidence="10" id="KW-1185">Reference proteome</keyword>
<evidence type="ECO:0000313" key="10">
    <source>
        <dbReference type="Proteomes" id="UP000574369"/>
    </source>
</evidence>
<comment type="similarity">
    <text evidence="5">Belongs to the SctL stator family.</text>
</comment>
<feature type="domain" description="Flagellar assembly protein FliH/Type III secretion system HrpE" evidence="8">
    <location>
        <begin position="114"/>
        <end position="217"/>
    </location>
</feature>
<evidence type="ECO:0000256" key="6">
    <source>
        <dbReference type="ARBA" id="ARBA00040494"/>
    </source>
</evidence>
<dbReference type="Proteomes" id="UP000574369">
    <property type="component" value="Unassembled WGS sequence"/>
</dbReference>
<reference evidence="9 10" key="1">
    <citation type="submission" date="2020-08" db="EMBL/GenBank/DDBJ databases">
        <title>Genomic Encyclopedia of Type Strains, Phase III (KMG-III): the genomes of soil and plant-associated and newly described type strains.</title>
        <authorList>
            <person name="Whitman W."/>
        </authorList>
    </citation>
    <scope>NUCLEOTIDE SEQUENCE [LARGE SCALE GENOMIC DNA]</scope>
    <source>
        <strain evidence="9 10">CECT 7247</strain>
    </source>
</reference>
<accession>A0ABR6GNI6</accession>
<organism evidence="9 10">
    <name type="scientific">Roseateles terrae</name>
    <dbReference type="NCBI Taxonomy" id="431060"/>
    <lineage>
        <taxon>Bacteria</taxon>
        <taxon>Pseudomonadati</taxon>
        <taxon>Pseudomonadota</taxon>
        <taxon>Betaproteobacteria</taxon>
        <taxon>Burkholderiales</taxon>
        <taxon>Sphaerotilaceae</taxon>
        <taxon>Roseateles</taxon>
    </lineage>
</organism>
<dbReference type="InterPro" id="IPR051472">
    <property type="entry name" value="T3SS_Stator/FliH"/>
</dbReference>
<evidence type="ECO:0000256" key="5">
    <source>
        <dbReference type="ARBA" id="ARBA00024335"/>
    </source>
</evidence>
<keyword evidence="4" id="KW-0653">Protein transport</keyword>
<keyword evidence="2" id="KW-0813">Transport</keyword>
<dbReference type="InterPro" id="IPR018035">
    <property type="entry name" value="Flagellar_FliH/T3SS_HrpE"/>
</dbReference>
<feature type="coiled-coil region" evidence="7">
    <location>
        <begin position="30"/>
        <end position="68"/>
    </location>
</feature>
<evidence type="ECO:0000256" key="7">
    <source>
        <dbReference type="SAM" id="Coils"/>
    </source>
</evidence>
<sequence>MLIWWRGPEPGADLTGVPHGVLRRDQLEALRDHTALLREARDQADALLAQARQEAAALRAQAERDAEALWAQAQARIEQACEAGRAEGERQAALAWHERQAGHLVQQADAVRGLHEKLAEVVTSAVERIVHSGDRAALFQRAMRSVQSLSRSATALTLKVHPDDAEAAAEGVQAVAALQTAGLSVDVVADPALPVGSCVFESDLGVVDASLDTQLTALRQAMSRAVHRAVAEG</sequence>